<evidence type="ECO:0000313" key="5">
    <source>
        <dbReference type="Proteomes" id="UP000289738"/>
    </source>
</evidence>
<dbReference type="PANTHER" id="PTHR31669">
    <property type="entry name" value="PROTEIN FAR1-RELATED SEQUENCE 10-RELATED"/>
    <property type="match status" value="1"/>
</dbReference>
<comment type="similarity">
    <text evidence="1">Belongs to the FHY3/FAR1 family.</text>
</comment>
<comment type="caution">
    <text evidence="4">The sequence shown here is derived from an EMBL/GenBank/DDBJ whole genome shotgun (WGS) entry which is preliminary data.</text>
</comment>
<evidence type="ECO:0000256" key="1">
    <source>
        <dbReference type="RuleBase" id="RU367018"/>
    </source>
</evidence>
<reference evidence="4 5" key="1">
    <citation type="submission" date="2019-01" db="EMBL/GenBank/DDBJ databases">
        <title>Sequencing of cultivated peanut Arachis hypogaea provides insights into genome evolution and oil improvement.</title>
        <authorList>
            <person name="Chen X."/>
        </authorList>
    </citation>
    <scope>NUCLEOTIDE SEQUENCE [LARGE SCALE GENOMIC DNA]</scope>
    <source>
        <strain evidence="5">cv. Fuhuasheng</strain>
        <tissue evidence="4">Leaves</tissue>
    </source>
</reference>
<dbReference type="PANTHER" id="PTHR31669:SF251">
    <property type="entry name" value="PROTEIN FAR1-RELATED SEQUENCE"/>
    <property type="match status" value="1"/>
</dbReference>
<accession>A0A445EGQ4</accession>
<dbReference type="GO" id="GO:0006355">
    <property type="term" value="P:regulation of DNA-templated transcription"/>
    <property type="evidence" value="ECO:0007669"/>
    <property type="project" value="UniProtKB-UniRule"/>
</dbReference>
<dbReference type="InterPro" id="IPR031052">
    <property type="entry name" value="FHY3/FAR1"/>
</dbReference>
<evidence type="ECO:0000313" key="4">
    <source>
        <dbReference type="EMBL" id="RYR74615.1"/>
    </source>
</evidence>
<dbReference type="AlphaFoldDB" id="A0A445EGQ4"/>
<dbReference type="EMBL" id="SDMP01000002">
    <property type="protein sequence ID" value="RYR74615.1"/>
    <property type="molecule type" value="Genomic_DNA"/>
</dbReference>
<dbReference type="InterPro" id="IPR004330">
    <property type="entry name" value="FAR1_DNA_bnd_dom"/>
</dbReference>
<keyword evidence="1" id="KW-0863">Zinc-finger</keyword>
<comment type="function">
    <text evidence="1">Putative transcription activator involved in regulating light control of development.</text>
</comment>
<evidence type="ECO:0000256" key="2">
    <source>
        <dbReference type="SAM" id="MobiDB-lite"/>
    </source>
</evidence>
<keyword evidence="1" id="KW-0862">Zinc</keyword>
<dbReference type="Pfam" id="PF03101">
    <property type="entry name" value="FAR1"/>
    <property type="match status" value="1"/>
</dbReference>
<gene>
    <name evidence="4" type="ORF">Ahy_A02g009344</name>
</gene>
<feature type="domain" description="FAR1" evidence="3">
    <location>
        <begin position="91"/>
        <end position="176"/>
    </location>
</feature>
<keyword evidence="1" id="KW-0539">Nucleus</keyword>
<name>A0A445EGQ4_ARAHY</name>
<proteinExistence type="inferred from homology"/>
<keyword evidence="1" id="KW-0479">Metal-binding</keyword>
<dbReference type="Proteomes" id="UP000289738">
    <property type="component" value="Chromosome A02"/>
</dbReference>
<protein>
    <recommendedName>
        <fullName evidence="1">Protein FAR1-RELATED SEQUENCE</fullName>
    </recommendedName>
</protein>
<sequence>MSTSQDEGVSNVLPPSHTSPSRSFLMECDMVEPLGCVPSAVSNENSSNPHENVADHFVVNSEQSNMAMQLSDVTEVISEEMDLGYEMAHEFNVTYAKKVGFATKIRTTTCNKNTKKPVNQAINCNRDGFCGSHVKAPTQKNTISAAGCKTRIYVKFDKDMQEWILFNVELRHSHPCSAVHYHEHGLPYVSFIGVNHHGKSTLLGCALLGNE</sequence>
<comment type="subcellular location">
    <subcellularLocation>
        <location evidence="1">Nucleus</location>
    </subcellularLocation>
</comment>
<evidence type="ECO:0000259" key="3">
    <source>
        <dbReference type="Pfam" id="PF03101"/>
    </source>
</evidence>
<dbReference type="GO" id="GO:0005634">
    <property type="term" value="C:nucleus"/>
    <property type="evidence" value="ECO:0007669"/>
    <property type="project" value="UniProtKB-SubCell"/>
</dbReference>
<keyword evidence="5" id="KW-1185">Reference proteome</keyword>
<organism evidence="4 5">
    <name type="scientific">Arachis hypogaea</name>
    <name type="common">Peanut</name>
    <dbReference type="NCBI Taxonomy" id="3818"/>
    <lineage>
        <taxon>Eukaryota</taxon>
        <taxon>Viridiplantae</taxon>
        <taxon>Streptophyta</taxon>
        <taxon>Embryophyta</taxon>
        <taxon>Tracheophyta</taxon>
        <taxon>Spermatophyta</taxon>
        <taxon>Magnoliopsida</taxon>
        <taxon>eudicotyledons</taxon>
        <taxon>Gunneridae</taxon>
        <taxon>Pentapetalae</taxon>
        <taxon>rosids</taxon>
        <taxon>fabids</taxon>
        <taxon>Fabales</taxon>
        <taxon>Fabaceae</taxon>
        <taxon>Papilionoideae</taxon>
        <taxon>50 kb inversion clade</taxon>
        <taxon>dalbergioids sensu lato</taxon>
        <taxon>Dalbergieae</taxon>
        <taxon>Pterocarpus clade</taxon>
        <taxon>Arachis</taxon>
    </lineage>
</organism>
<feature type="region of interest" description="Disordered" evidence="2">
    <location>
        <begin position="1"/>
        <end position="20"/>
    </location>
</feature>
<dbReference type="GO" id="GO:0008270">
    <property type="term" value="F:zinc ion binding"/>
    <property type="evidence" value="ECO:0007669"/>
    <property type="project" value="UniProtKB-UniRule"/>
</dbReference>